<dbReference type="OrthoDB" id="93876at2759"/>
<dbReference type="InterPro" id="IPR036871">
    <property type="entry name" value="PX_dom_sf"/>
</dbReference>
<evidence type="ECO:0000313" key="1">
    <source>
        <dbReference type="Proteomes" id="UP000095280"/>
    </source>
</evidence>
<accession>A0A1I8GTG7</accession>
<dbReference type="Gene3D" id="3.30.1520.10">
    <property type="entry name" value="Phox-like domain"/>
    <property type="match status" value="1"/>
</dbReference>
<name>A0A1I8GTG7_9PLAT</name>
<protein>
    <submittedName>
        <fullName evidence="2">PX domain-containing protein</fullName>
    </submittedName>
</protein>
<dbReference type="AlphaFoldDB" id="A0A1I8GTG7"/>
<dbReference type="GO" id="GO:0035091">
    <property type="term" value="F:phosphatidylinositol binding"/>
    <property type="evidence" value="ECO:0007669"/>
    <property type="project" value="InterPro"/>
</dbReference>
<dbReference type="PROSITE" id="PS50195">
    <property type="entry name" value="PX"/>
    <property type="match status" value="1"/>
</dbReference>
<sequence length="203" mass="22340">MLDPLSGLYITIVGQRTVRCMPQSGSASSKPFTAYQLSIYRGSTFCHAVEKRYSDFERLHRQLRAASPRLARLPDLPSKRFLGGPDAAELRRDLDAYLNSLLACLQRPGRSSPGGGSVGLVCRFLGFEYRSPTHALLLDDQLKDSRAGQSQSMNSNSNKTSSQHAPVVRMPEVDLVPRAELDLLTYTVIDTVYQSSGSSSIDD</sequence>
<dbReference type="Proteomes" id="UP000095280">
    <property type="component" value="Unplaced"/>
</dbReference>
<dbReference type="CDD" id="cd06093">
    <property type="entry name" value="PX_domain"/>
    <property type="match status" value="1"/>
</dbReference>
<dbReference type="SUPFAM" id="SSF64268">
    <property type="entry name" value="PX domain"/>
    <property type="match status" value="1"/>
</dbReference>
<dbReference type="WBParaSite" id="maker-uti_cns_0002963-snap-gene-0.14-mRNA-1">
    <property type="protein sequence ID" value="maker-uti_cns_0002963-snap-gene-0.14-mRNA-1"/>
    <property type="gene ID" value="maker-uti_cns_0002963-snap-gene-0.14"/>
</dbReference>
<proteinExistence type="predicted"/>
<dbReference type="Pfam" id="PF00787">
    <property type="entry name" value="PX"/>
    <property type="match status" value="1"/>
</dbReference>
<keyword evidence="1" id="KW-1185">Reference proteome</keyword>
<organism evidence="1 2">
    <name type="scientific">Macrostomum lignano</name>
    <dbReference type="NCBI Taxonomy" id="282301"/>
    <lineage>
        <taxon>Eukaryota</taxon>
        <taxon>Metazoa</taxon>
        <taxon>Spiralia</taxon>
        <taxon>Lophotrochozoa</taxon>
        <taxon>Platyhelminthes</taxon>
        <taxon>Rhabditophora</taxon>
        <taxon>Macrostomorpha</taxon>
        <taxon>Macrostomida</taxon>
        <taxon>Macrostomidae</taxon>
        <taxon>Macrostomum</taxon>
    </lineage>
</organism>
<dbReference type="InterPro" id="IPR001683">
    <property type="entry name" value="PX_dom"/>
</dbReference>
<evidence type="ECO:0000313" key="2">
    <source>
        <dbReference type="WBParaSite" id="maker-uti_cns_0002963-snap-gene-0.14-mRNA-1"/>
    </source>
</evidence>
<reference evidence="2" key="1">
    <citation type="submission" date="2016-11" db="UniProtKB">
        <authorList>
            <consortium name="WormBaseParasite"/>
        </authorList>
    </citation>
    <scope>IDENTIFICATION</scope>
</reference>